<feature type="region of interest" description="Disordered" evidence="1">
    <location>
        <begin position="58"/>
        <end position="112"/>
    </location>
</feature>
<evidence type="ECO:0000313" key="4">
    <source>
        <dbReference type="EMBL" id="CBN75370.1"/>
    </source>
</evidence>
<evidence type="ECO:0000256" key="2">
    <source>
        <dbReference type="SAM" id="Phobius"/>
    </source>
</evidence>
<evidence type="ECO:0000256" key="3">
    <source>
        <dbReference type="SAM" id="SignalP"/>
    </source>
</evidence>
<dbReference type="EMBL" id="FN649751">
    <property type="protein sequence ID" value="CBN75370.1"/>
    <property type="molecule type" value="Genomic_DNA"/>
</dbReference>
<feature type="signal peptide" evidence="3">
    <location>
        <begin position="1"/>
        <end position="22"/>
    </location>
</feature>
<keyword evidence="5" id="KW-1185">Reference proteome</keyword>
<dbReference type="Proteomes" id="UP000002630">
    <property type="component" value="Linkage Group LG26"/>
</dbReference>
<feature type="compositionally biased region" description="Basic and acidic residues" evidence="1">
    <location>
        <begin position="93"/>
        <end position="105"/>
    </location>
</feature>
<dbReference type="AlphaFoldDB" id="D8LTY0"/>
<keyword evidence="2" id="KW-0812">Transmembrane</keyword>
<feature type="transmembrane region" description="Helical" evidence="2">
    <location>
        <begin position="276"/>
        <end position="296"/>
    </location>
</feature>
<feature type="compositionally biased region" description="Low complexity" evidence="1">
    <location>
        <begin position="62"/>
        <end position="92"/>
    </location>
</feature>
<keyword evidence="3" id="KW-0732">Signal</keyword>
<proteinExistence type="predicted"/>
<feature type="chain" id="PRO_5003117564" evidence="3">
    <location>
        <begin position="23"/>
        <end position="311"/>
    </location>
</feature>
<evidence type="ECO:0000256" key="1">
    <source>
        <dbReference type="SAM" id="MobiDB-lite"/>
    </source>
</evidence>
<feature type="transmembrane region" description="Helical" evidence="2">
    <location>
        <begin position="147"/>
        <end position="168"/>
    </location>
</feature>
<dbReference type="eggNOG" id="ENOG502S1X8">
    <property type="taxonomic scope" value="Eukaryota"/>
</dbReference>
<keyword evidence="2" id="KW-1133">Transmembrane helix</keyword>
<evidence type="ECO:0000313" key="5">
    <source>
        <dbReference type="Proteomes" id="UP000002630"/>
    </source>
</evidence>
<sequence>MHAKGATLRALWLTAAVATAISGPRSSASASTGASSSAFVGAAAATVAPLEPFHVRAPHWGARSSPTPRSSPSSSSSSSSSSMSMAFASAARETQRQQKNDDLLQRPHASPVAAAVAPKNTLPLMGKALFVTGGGAGAGAAGKGEPAGFGVASAWGVVSVVFILMNAVKRLAPIAMQPFSRASLGFQKKFSPLVVKRALTLDQAAAAVPAADGGQKRRRRAGPLRLLLAGPYSMGLFHATKKRKTVSWSLTAGVLCLVQMVKRLPYPWRSIVDAGVVVGLSYGTLSICVIWARAILGKAPSIDPALPEEKK</sequence>
<name>D8LTY0_ECTSI</name>
<gene>
    <name evidence="4" type="ORF">Esi_0090_0052</name>
</gene>
<reference evidence="4 5" key="1">
    <citation type="journal article" date="2010" name="Nature">
        <title>The Ectocarpus genome and the independent evolution of multicellularity in brown algae.</title>
        <authorList>
            <person name="Cock J.M."/>
            <person name="Sterck L."/>
            <person name="Rouze P."/>
            <person name="Scornet D."/>
            <person name="Allen A.E."/>
            <person name="Amoutzias G."/>
            <person name="Anthouard V."/>
            <person name="Artiguenave F."/>
            <person name="Aury J.M."/>
            <person name="Badger J.H."/>
            <person name="Beszteri B."/>
            <person name="Billiau K."/>
            <person name="Bonnet E."/>
            <person name="Bothwell J.H."/>
            <person name="Bowler C."/>
            <person name="Boyen C."/>
            <person name="Brownlee C."/>
            <person name="Carrano C.J."/>
            <person name="Charrier B."/>
            <person name="Cho G.Y."/>
            <person name="Coelho S.M."/>
            <person name="Collen J."/>
            <person name="Corre E."/>
            <person name="Da Silva C."/>
            <person name="Delage L."/>
            <person name="Delaroque N."/>
            <person name="Dittami S.M."/>
            <person name="Doulbeau S."/>
            <person name="Elias M."/>
            <person name="Farnham G."/>
            <person name="Gachon C.M."/>
            <person name="Gschloessl B."/>
            <person name="Heesch S."/>
            <person name="Jabbari K."/>
            <person name="Jubin C."/>
            <person name="Kawai H."/>
            <person name="Kimura K."/>
            <person name="Kloareg B."/>
            <person name="Kupper F.C."/>
            <person name="Lang D."/>
            <person name="Le Bail A."/>
            <person name="Leblanc C."/>
            <person name="Lerouge P."/>
            <person name="Lohr M."/>
            <person name="Lopez P.J."/>
            <person name="Martens C."/>
            <person name="Maumus F."/>
            <person name="Michel G."/>
            <person name="Miranda-Saavedra D."/>
            <person name="Morales J."/>
            <person name="Moreau H."/>
            <person name="Motomura T."/>
            <person name="Nagasato C."/>
            <person name="Napoli C.A."/>
            <person name="Nelson D.R."/>
            <person name="Nyvall-Collen P."/>
            <person name="Peters A.F."/>
            <person name="Pommier C."/>
            <person name="Potin P."/>
            <person name="Poulain J."/>
            <person name="Quesneville H."/>
            <person name="Read B."/>
            <person name="Rensing S.A."/>
            <person name="Ritter A."/>
            <person name="Rousvoal S."/>
            <person name="Samanta M."/>
            <person name="Samson G."/>
            <person name="Schroeder D.C."/>
            <person name="Segurens B."/>
            <person name="Strittmatter M."/>
            <person name="Tonon T."/>
            <person name="Tregear J.W."/>
            <person name="Valentin K."/>
            <person name="von Dassow P."/>
            <person name="Yamagishi T."/>
            <person name="Van de Peer Y."/>
            <person name="Wincker P."/>
        </authorList>
    </citation>
    <scope>NUCLEOTIDE SEQUENCE [LARGE SCALE GENOMIC DNA]</scope>
    <source>
        <strain evidence="5">Ec32 / CCAP1310/4</strain>
    </source>
</reference>
<protein>
    <submittedName>
        <fullName evidence="4">Uncharacterized protein</fullName>
    </submittedName>
</protein>
<dbReference type="InParanoid" id="D8LTY0"/>
<dbReference type="EMBL" id="FN649138">
    <property type="protein sequence ID" value="CBN75370.1"/>
    <property type="molecule type" value="Genomic_DNA"/>
</dbReference>
<organism evidence="4 5">
    <name type="scientific">Ectocarpus siliculosus</name>
    <name type="common">Brown alga</name>
    <name type="synonym">Conferva siliculosa</name>
    <dbReference type="NCBI Taxonomy" id="2880"/>
    <lineage>
        <taxon>Eukaryota</taxon>
        <taxon>Sar</taxon>
        <taxon>Stramenopiles</taxon>
        <taxon>Ochrophyta</taxon>
        <taxon>PX clade</taxon>
        <taxon>Phaeophyceae</taxon>
        <taxon>Ectocarpales</taxon>
        <taxon>Ectocarpaceae</taxon>
        <taxon>Ectocarpus</taxon>
    </lineage>
</organism>
<accession>D8LTY0</accession>
<keyword evidence="2" id="KW-0472">Membrane</keyword>
<dbReference type="OrthoDB" id="434363at2759"/>